<feature type="region of interest" description="Disordered" evidence="1">
    <location>
        <begin position="299"/>
        <end position="421"/>
    </location>
</feature>
<proteinExistence type="predicted"/>
<dbReference type="Gene3D" id="1.10.287.110">
    <property type="entry name" value="DnaJ domain"/>
    <property type="match status" value="1"/>
</dbReference>
<evidence type="ECO:0000256" key="2">
    <source>
        <dbReference type="SAM" id="Phobius"/>
    </source>
</evidence>
<dbReference type="EMBL" id="AYSA01000021">
    <property type="protein sequence ID" value="ESZ99172.1"/>
    <property type="molecule type" value="Genomic_DNA"/>
</dbReference>
<dbReference type="PANTHER" id="PTHR44240:SF10">
    <property type="entry name" value="J DOMAIN-CONTAINING PROTEIN"/>
    <property type="match status" value="1"/>
</dbReference>
<feature type="region of interest" description="Disordered" evidence="1">
    <location>
        <begin position="525"/>
        <end position="560"/>
    </location>
</feature>
<dbReference type="Pfam" id="PF00226">
    <property type="entry name" value="DnaJ"/>
    <property type="match status" value="1"/>
</dbReference>
<reference evidence="4 5" key="1">
    <citation type="journal article" date="2014" name="Genome Announc.">
        <title>Draft genome sequence of Sclerotinia borealis, a psychrophilic plant pathogenic fungus.</title>
        <authorList>
            <person name="Mardanov A.V."/>
            <person name="Beletsky A.V."/>
            <person name="Kadnikov V.V."/>
            <person name="Ignatov A.N."/>
            <person name="Ravin N.V."/>
        </authorList>
    </citation>
    <scope>NUCLEOTIDE SEQUENCE [LARGE SCALE GENOMIC DNA]</scope>
    <source>
        <strain evidence="5">F-4157</strain>
    </source>
</reference>
<gene>
    <name evidence="4" type="ORF">SBOR_0456</name>
</gene>
<dbReference type="InterPro" id="IPR001623">
    <property type="entry name" value="DnaJ_domain"/>
</dbReference>
<dbReference type="STRING" id="1432307.W9CQQ9"/>
<sequence length="560" mass="64526">MFRKSHDKKCDTPDFTPHYYNLDLPIDATQKDIKEAYRRLVRIIHPDKFRDPDQKGSAFTAIQLITEAYEVLSDEEKREEYRLLINNYQKYRFETKWELDYWDEKWRKKHHRDKGIRPKPWFWHYDPLAAGGMCISDEEDDVGTHKRFCTATWVNLAHLLVDNGLSNTISDNIWRRAETWRDGALNETQTQPIYMDFQRGCENFQLKIMKKEAFIPWSQIPSNTDWGPTLGYACELFCPDILIVPIMIILIIFYLFLFICVRIFRYLTRSPTPAFWPESAISTPTLADPLMDDIMTRSRRASHASAPRRQGSSSPSEQDYYADEEIYPGDTSSQPQFHTAVTSRRRSPTIPSDKSSPTQQFHSAVETPGRSSTNPSNKSSTQFYSAVATQGRSATNPSERSPTTQSNRAGAEPQQEPMNPSQLLSLTSSERHYYYSDKNDLPLRERRDPSVIPEPLCPRFVHYEDEDYADDEFSPRLCVALTATGKPCQRRVSIVTPLSGSTVDGLVSPLCFQHRNIRKWVRSNKEDLNEQDTSRTPGRLLSLTKSPVVGKTRSSGRLAH</sequence>
<dbReference type="OrthoDB" id="10250354at2759"/>
<feature type="transmembrane region" description="Helical" evidence="2">
    <location>
        <begin position="242"/>
        <end position="264"/>
    </location>
</feature>
<keyword evidence="2" id="KW-1133">Transmembrane helix</keyword>
<dbReference type="InterPro" id="IPR052276">
    <property type="entry name" value="Diphthamide-biosynth_chaperone"/>
</dbReference>
<accession>W9CQQ9</accession>
<keyword evidence="5" id="KW-1185">Reference proteome</keyword>
<dbReference type="SMART" id="SM00271">
    <property type="entry name" value="DnaJ"/>
    <property type="match status" value="1"/>
</dbReference>
<evidence type="ECO:0000259" key="3">
    <source>
        <dbReference type="PROSITE" id="PS50076"/>
    </source>
</evidence>
<dbReference type="HOGENOM" id="CLU_481445_0_0_1"/>
<dbReference type="PROSITE" id="PS50076">
    <property type="entry name" value="DNAJ_2"/>
    <property type="match status" value="1"/>
</dbReference>
<keyword evidence="2" id="KW-0472">Membrane</keyword>
<dbReference type="Proteomes" id="UP000019487">
    <property type="component" value="Unassembled WGS sequence"/>
</dbReference>
<protein>
    <recommendedName>
        <fullName evidence="3">J domain-containing protein</fullName>
    </recommendedName>
</protein>
<dbReference type="PRINTS" id="PR00625">
    <property type="entry name" value="JDOMAIN"/>
</dbReference>
<feature type="compositionally biased region" description="Polar residues" evidence="1">
    <location>
        <begin position="349"/>
        <end position="362"/>
    </location>
</feature>
<feature type="domain" description="J" evidence="3">
    <location>
        <begin position="17"/>
        <end position="85"/>
    </location>
</feature>
<feature type="compositionally biased region" description="Polar residues" evidence="1">
    <location>
        <begin position="330"/>
        <end position="342"/>
    </location>
</feature>
<evidence type="ECO:0000313" key="5">
    <source>
        <dbReference type="Proteomes" id="UP000019487"/>
    </source>
</evidence>
<dbReference type="AlphaFoldDB" id="W9CQQ9"/>
<comment type="caution">
    <text evidence="4">The sequence shown here is derived from an EMBL/GenBank/DDBJ whole genome shotgun (WGS) entry which is preliminary data.</text>
</comment>
<dbReference type="PANTHER" id="PTHR44240">
    <property type="entry name" value="DNAJ DOMAIN (PROKARYOTIC HEAT SHOCK PROTEIN)-RELATED"/>
    <property type="match status" value="1"/>
</dbReference>
<keyword evidence="2" id="KW-0812">Transmembrane</keyword>
<evidence type="ECO:0000313" key="4">
    <source>
        <dbReference type="EMBL" id="ESZ99172.1"/>
    </source>
</evidence>
<dbReference type="SUPFAM" id="SSF46565">
    <property type="entry name" value="Chaperone J-domain"/>
    <property type="match status" value="1"/>
</dbReference>
<evidence type="ECO:0000256" key="1">
    <source>
        <dbReference type="SAM" id="MobiDB-lite"/>
    </source>
</evidence>
<dbReference type="CDD" id="cd06257">
    <property type="entry name" value="DnaJ"/>
    <property type="match status" value="1"/>
</dbReference>
<dbReference type="InterPro" id="IPR036869">
    <property type="entry name" value="J_dom_sf"/>
</dbReference>
<name>W9CQQ9_SCLBF</name>
<feature type="compositionally biased region" description="Polar residues" evidence="1">
    <location>
        <begin position="369"/>
        <end position="408"/>
    </location>
</feature>
<organism evidence="4 5">
    <name type="scientific">Sclerotinia borealis (strain F-4128)</name>
    <dbReference type="NCBI Taxonomy" id="1432307"/>
    <lineage>
        <taxon>Eukaryota</taxon>
        <taxon>Fungi</taxon>
        <taxon>Dikarya</taxon>
        <taxon>Ascomycota</taxon>
        <taxon>Pezizomycotina</taxon>
        <taxon>Leotiomycetes</taxon>
        <taxon>Helotiales</taxon>
        <taxon>Sclerotiniaceae</taxon>
        <taxon>Sclerotinia</taxon>
    </lineage>
</organism>